<proteinExistence type="predicted"/>
<sequence>MKEKILIIGLSPVLAGTETFIMTYYRNLDPDKFQIDFIVRTQEKVIFEDEIRARGSQIFYIPPKRKNPIVYKKAMHSFFSKHASEYHIIWYHVMGVSNIDMLIYAKKYGIEKRIIHSHVSQWRGSWMRYILHQLNKKKLFHYATDYFACSQLAAQYLYNGSVLDKSIIINNAVDIDKFLFSVDQRKRIREELGWSNNKVIGNIGRLAVQKNQPFLLDVFNVALKQDSSLRLVILGDNSLSEGTLSVIKQKIQDYHIHDKVKLVGSQSNIQAWLSAFDLFILPSLFEGLPLSAVEAQANGLPVLVSDTVTEELKILDSTAYLPLDADLQVWAQQIITMLTMKRSQQETIDKRFAEKGFDIKKQVKDVENILLGEQIE</sequence>
<reference evidence="5" key="3">
    <citation type="submission" date="2018-08" db="EMBL/GenBank/DDBJ databases">
        <title>Streptococcus chenjunshii sp. nov., isolated from stools sample of the Tibetan antelope in the Qinghai-Tibet plateau, China.</title>
        <authorList>
            <person name="Tian Z."/>
        </authorList>
    </citation>
    <scope>NUCLEOTIDE SEQUENCE [LARGE SCALE GENOMIC DNA]</scope>
    <source>
        <strain evidence="5">Z15</strain>
    </source>
</reference>
<evidence type="ECO:0000313" key="7">
    <source>
        <dbReference type="Proteomes" id="UP000264056"/>
    </source>
</evidence>
<accession>A0A346NBZ2</accession>
<gene>
    <name evidence="2" type="ORF">DDV21_005295</name>
    <name evidence="3" type="ORF">DDV22_00750</name>
    <name evidence="4" type="ORF">DDV23_01305</name>
</gene>
<evidence type="ECO:0000313" key="3">
    <source>
        <dbReference type="EMBL" id="RFU52001.1"/>
    </source>
</evidence>
<reference evidence="2" key="4">
    <citation type="journal article" date="2019" name="Int. J. Syst. Evol. Microbiol.">
        <title>Streptococcus chenjunshii sp. nov. isolated from feces of Tibetan antelopes.</title>
        <authorList>
            <person name="Tian Z."/>
            <person name="Lu S."/>
            <person name="Jin D."/>
            <person name="Yang J."/>
            <person name="Pu J."/>
            <person name="Lai X.H."/>
            <person name="Bai X.N."/>
            <person name="Wu X.M."/>
            <person name="Li J."/>
            <person name="Wang S."/>
            <person name="Xu J."/>
        </authorList>
    </citation>
    <scope>NUCLEOTIDE SEQUENCE</scope>
    <source>
        <strain evidence="2">Z15</strain>
    </source>
</reference>
<dbReference type="Proteomes" id="UP000262901">
    <property type="component" value="Unassembled WGS sequence"/>
</dbReference>
<dbReference type="SUPFAM" id="SSF53756">
    <property type="entry name" value="UDP-Glycosyltransferase/glycogen phosphorylase"/>
    <property type="match status" value="1"/>
</dbReference>
<organism evidence="4 6">
    <name type="scientific">Streptococcus chenjunshii</name>
    <dbReference type="NCBI Taxonomy" id="2173853"/>
    <lineage>
        <taxon>Bacteria</taxon>
        <taxon>Bacillati</taxon>
        <taxon>Bacillota</taxon>
        <taxon>Bacilli</taxon>
        <taxon>Lactobacillales</taxon>
        <taxon>Streptococcaceae</taxon>
        <taxon>Streptococcus</taxon>
    </lineage>
</organism>
<dbReference type="Gene3D" id="3.40.50.2000">
    <property type="entry name" value="Glycogen Phosphorylase B"/>
    <property type="match status" value="2"/>
</dbReference>
<dbReference type="GO" id="GO:0016757">
    <property type="term" value="F:glycosyltransferase activity"/>
    <property type="evidence" value="ECO:0007669"/>
    <property type="project" value="InterPro"/>
</dbReference>
<keyword evidence="4" id="KW-0808">Transferase</keyword>
<accession>A0A372KPL4</accession>
<evidence type="ECO:0000259" key="1">
    <source>
        <dbReference type="Pfam" id="PF00534"/>
    </source>
</evidence>
<feature type="domain" description="Glycosyl transferase family 1" evidence="1">
    <location>
        <begin position="185"/>
        <end position="344"/>
    </location>
</feature>
<dbReference type="PANTHER" id="PTHR12526:SF630">
    <property type="entry name" value="GLYCOSYLTRANSFERASE"/>
    <property type="match status" value="1"/>
</dbReference>
<name>A0A372KPL4_9STRE</name>
<evidence type="ECO:0000313" key="2">
    <source>
        <dbReference type="EMBL" id="AXQ78537.1"/>
    </source>
</evidence>
<reference evidence="4 6" key="2">
    <citation type="submission" date="2018-08" db="EMBL/GenBank/DDBJ databases">
        <title>Draft genome of Streptococcus sp. nov. Z1.</title>
        <authorList>
            <person name="Tian Z."/>
        </authorList>
    </citation>
    <scope>NUCLEOTIDE SEQUENCE [LARGE SCALE GENOMIC DNA]</scope>
    <source>
        <strain evidence="4">Z1</strain>
        <strain evidence="6">Z1(2018)</strain>
    </source>
</reference>
<evidence type="ECO:0000313" key="4">
    <source>
        <dbReference type="EMBL" id="RFU54193.1"/>
    </source>
</evidence>
<dbReference type="Proteomes" id="UP000264056">
    <property type="component" value="Unassembled WGS sequence"/>
</dbReference>
<evidence type="ECO:0000313" key="6">
    <source>
        <dbReference type="Proteomes" id="UP000262901"/>
    </source>
</evidence>
<dbReference type="PANTHER" id="PTHR12526">
    <property type="entry name" value="GLYCOSYLTRANSFERASE"/>
    <property type="match status" value="1"/>
</dbReference>
<keyword evidence="7" id="KW-1185">Reference proteome</keyword>
<dbReference type="RefSeq" id="WP_116877290.1">
    <property type="nucleotide sequence ID" value="NZ_CP031733.1"/>
</dbReference>
<dbReference type="AlphaFoldDB" id="A0A372KPL4"/>
<reference evidence="3 7" key="1">
    <citation type="submission" date="2018-08" db="EMBL/GenBank/DDBJ databases">
        <title>Draft genome of Streptococcus sp .nov. Z2.</title>
        <authorList>
            <person name="Tian Z."/>
        </authorList>
    </citation>
    <scope>NUCLEOTIDE SEQUENCE [LARGE SCALE GENOMIC DNA]</scope>
    <source>
        <strain evidence="3 7">Z2</strain>
    </source>
</reference>
<dbReference type="EMBL" id="CP031733">
    <property type="protein sequence ID" value="AXQ78537.1"/>
    <property type="molecule type" value="Genomic_DNA"/>
</dbReference>
<dbReference type="OrthoDB" id="9804196at2"/>
<dbReference type="Proteomes" id="UP000246115">
    <property type="component" value="Chromosome"/>
</dbReference>
<evidence type="ECO:0000313" key="5">
    <source>
        <dbReference type="Proteomes" id="UP000246115"/>
    </source>
</evidence>
<dbReference type="InterPro" id="IPR001296">
    <property type="entry name" value="Glyco_trans_1"/>
</dbReference>
<dbReference type="EMBL" id="QVQZ01000001">
    <property type="protein sequence ID" value="RFU54193.1"/>
    <property type="molecule type" value="Genomic_DNA"/>
</dbReference>
<dbReference type="Pfam" id="PF00534">
    <property type="entry name" value="Glycos_transf_1"/>
    <property type="match status" value="1"/>
</dbReference>
<protein>
    <submittedName>
        <fullName evidence="4">Glycosyltransferase family 1 protein</fullName>
    </submittedName>
</protein>
<dbReference type="EMBL" id="QVQY01000001">
    <property type="protein sequence ID" value="RFU52001.1"/>
    <property type="molecule type" value="Genomic_DNA"/>
</dbReference>
<dbReference type="KEGG" id="schj:DDV21_005295"/>